<gene>
    <name evidence="2" type="ordered locus">MTR_3g450540</name>
</gene>
<evidence type="ECO:0000313" key="3">
    <source>
        <dbReference type="EnsemblPlants" id="KEH33672"/>
    </source>
</evidence>
<evidence type="ECO:0000313" key="2">
    <source>
        <dbReference type="EMBL" id="KEH33672.1"/>
    </source>
</evidence>
<dbReference type="Proteomes" id="UP000002051">
    <property type="component" value="Chromosome 3"/>
</dbReference>
<sequence>MGTTQMRVTKNGYSGRSLDRGGLANDSLLLAPNDLSDENGAGKDTCSVIPARRRALVWHGAANPKSNDKIFVGKKGRVVHANPISWISPEDNSDYDGSDDNNDAAIITTPTKRIVSPSTSSARNPRRPFPAEWKDRWEIEERPRTNGIRSDKFYHHKTDGFTCRSLKDVEKYEKDGTMPEPKRKRESKGKDEKEVDGNIAKKKKHAEKMRIRAEEFLAESHNNLLHYFDS</sequence>
<feature type="region of interest" description="Disordered" evidence="1">
    <location>
        <begin position="172"/>
        <end position="207"/>
    </location>
</feature>
<evidence type="ECO:0000313" key="4">
    <source>
        <dbReference type="Proteomes" id="UP000002051"/>
    </source>
</evidence>
<organism evidence="2 4">
    <name type="scientific">Medicago truncatula</name>
    <name type="common">Barrel medic</name>
    <name type="synonym">Medicago tribuloides</name>
    <dbReference type="NCBI Taxonomy" id="3880"/>
    <lineage>
        <taxon>Eukaryota</taxon>
        <taxon>Viridiplantae</taxon>
        <taxon>Streptophyta</taxon>
        <taxon>Embryophyta</taxon>
        <taxon>Tracheophyta</taxon>
        <taxon>Spermatophyta</taxon>
        <taxon>Magnoliopsida</taxon>
        <taxon>eudicotyledons</taxon>
        <taxon>Gunneridae</taxon>
        <taxon>Pentapetalae</taxon>
        <taxon>rosids</taxon>
        <taxon>fabids</taxon>
        <taxon>Fabales</taxon>
        <taxon>Fabaceae</taxon>
        <taxon>Papilionoideae</taxon>
        <taxon>50 kb inversion clade</taxon>
        <taxon>NPAAA clade</taxon>
        <taxon>Hologalegina</taxon>
        <taxon>IRL clade</taxon>
        <taxon>Trifolieae</taxon>
        <taxon>Medicago</taxon>
    </lineage>
</organism>
<proteinExistence type="predicted"/>
<reference evidence="3" key="3">
    <citation type="submission" date="2015-04" db="UniProtKB">
        <authorList>
            <consortium name="EnsemblPlants"/>
        </authorList>
    </citation>
    <scope>IDENTIFICATION</scope>
    <source>
        <strain evidence="3">cv. Jemalong A17</strain>
    </source>
</reference>
<reference evidence="2 4" key="2">
    <citation type="journal article" date="2014" name="BMC Genomics">
        <title>An improved genome release (version Mt4.0) for the model legume Medicago truncatula.</title>
        <authorList>
            <person name="Tang H."/>
            <person name="Krishnakumar V."/>
            <person name="Bidwell S."/>
            <person name="Rosen B."/>
            <person name="Chan A."/>
            <person name="Zhou S."/>
            <person name="Gentzbittel L."/>
            <person name="Childs K.L."/>
            <person name="Yandell M."/>
            <person name="Gundlach H."/>
            <person name="Mayer K.F."/>
            <person name="Schwartz D.C."/>
            <person name="Town C.D."/>
        </authorList>
    </citation>
    <scope>GENOME REANNOTATION</scope>
    <source>
        <strain evidence="2">A17</strain>
        <strain evidence="3 4">cv. Jemalong A17</strain>
    </source>
</reference>
<protein>
    <recommendedName>
        <fullName evidence="5">MBD domain-containing protein</fullName>
    </recommendedName>
</protein>
<keyword evidence="4" id="KW-1185">Reference proteome</keyword>
<dbReference type="HOGENOM" id="CLU_1206372_0_0_1"/>
<feature type="compositionally biased region" description="Basic and acidic residues" evidence="1">
    <location>
        <begin position="172"/>
        <end position="196"/>
    </location>
</feature>
<dbReference type="AlphaFoldDB" id="A0A072UVL2"/>
<reference evidence="2 4" key="1">
    <citation type="journal article" date="2011" name="Nature">
        <title>The Medicago genome provides insight into the evolution of rhizobial symbioses.</title>
        <authorList>
            <person name="Young N.D."/>
            <person name="Debelle F."/>
            <person name="Oldroyd G.E."/>
            <person name="Geurts R."/>
            <person name="Cannon S.B."/>
            <person name="Udvardi M.K."/>
            <person name="Benedito V.A."/>
            <person name="Mayer K.F."/>
            <person name="Gouzy J."/>
            <person name="Schoof H."/>
            <person name="Van de Peer Y."/>
            <person name="Proost S."/>
            <person name="Cook D.R."/>
            <person name="Meyers B.C."/>
            <person name="Spannagl M."/>
            <person name="Cheung F."/>
            <person name="De Mita S."/>
            <person name="Krishnakumar V."/>
            <person name="Gundlach H."/>
            <person name="Zhou S."/>
            <person name="Mudge J."/>
            <person name="Bharti A.K."/>
            <person name="Murray J.D."/>
            <person name="Naoumkina M.A."/>
            <person name="Rosen B."/>
            <person name="Silverstein K.A."/>
            <person name="Tang H."/>
            <person name="Rombauts S."/>
            <person name="Zhao P.X."/>
            <person name="Zhou P."/>
            <person name="Barbe V."/>
            <person name="Bardou P."/>
            <person name="Bechner M."/>
            <person name="Bellec A."/>
            <person name="Berger A."/>
            <person name="Berges H."/>
            <person name="Bidwell S."/>
            <person name="Bisseling T."/>
            <person name="Choisne N."/>
            <person name="Couloux A."/>
            <person name="Denny R."/>
            <person name="Deshpande S."/>
            <person name="Dai X."/>
            <person name="Doyle J.J."/>
            <person name="Dudez A.M."/>
            <person name="Farmer A.D."/>
            <person name="Fouteau S."/>
            <person name="Franken C."/>
            <person name="Gibelin C."/>
            <person name="Gish J."/>
            <person name="Goldstein S."/>
            <person name="Gonzalez A.J."/>
            <person name="Green P.J."/>
            <person name="Hallab A."/>
            <person name="Hartog M."/>
            <person name="Hua A."/>
            <person name="Humphray S.J."/>
            <person name="Jeong D.H."/>
            <person name="Jing Y."/>
            <person name="Jocker A."/>
            <person name="Kenton S.M."/>
            <person name="Kim D.J."/>
            <person name="Klee K."/>
            <person name="Lai H."/>
            <person name="Lang C."/>
            <person name="Lin S."/>
            <person name="Macmil S.L."/>
            <person name="Magdelenat G."/>
            <person name="Matthews L."/>
            <person name="McCorrison J."/>
            <person name="Monaghan E.L."/>
            <person name="Mun J.H."/>
            <person name="Najar F.Z."/>
            <person name="Nicholson C."/>
            <person name="Noirot C."/>
            <person name="O'Bleness M."/>
            <person name="Paule C.R."/>
            <person name="Poulain J."/>
            <person name="Prion F."/>
            <person name="Qin B."/>
            <person name="Qu C."/>
            <person name="Retzel E.F."/>
            <person name="Riddle C."/>
            <person name="Sallet E."/>
            <person name="Samain S."/>
            <person name="Samson N."/>
            <person name="Sanders I."/>
            <person name="Saurat O."/>
            <person name="Scarpelli C."/>
            <person name="Schiex T."/>
            <person name="Segurens B."/>
            <person name="Severin A.J."/>
            <person name="Sherrier D.J."/>
            <person name="Shi R."/>
            <person name="Sims S."/>
            <person name="Singer S.R."/>
            <person name="Sinharoy S."/>
            <person name="Sterck L."/>
            <person name="Viollet A."/>
            <person name="Wang B.B."/>
            <person name="Wang K."/>
            <person name="Wang M."/>
            <person name="Wang X."/>
            <person name="Warfsmann J."/>
            <person name="Weissenbach J."/>
            <person name="White D.D."/>
            <person name="White J.D."/>
            <person name="Wiley G.B."/>
            <person name="Wincker P."/>
            <person name="Xing Y."/>
            <person name="Yang L."/>
            <person name="Yao Z."/>
            <person name="Ying F."/>
            <person name="Zhai J."/>
            <person name="Zhou L."/>
            <person name="Zuber A."/>
            <person name="Denarie J."/>
            <person name="Dixon R.A."/>
            <person name="May G.D."/>
            <person name="Schwartz D.C."/>
            <person name="Rogers J."/>
            <person name="Quetier F."/>
            <person name="Town C.D."/>
            <person name="Roe B.A."/>
        </authorList>
    </citation>
    <scope>NUCLEOTIDE SEQUENCE [LARGE SCALE GENOMIC DNA]</scope>
    <source>
        <strain evidence="2">A17</strain>
        <strain evidence="3 4">cv. Jemalong A17</strain>
    </source>
</reference>
<dbReference type="EMBL" id="CM001219">
    <property type="protein sequence ID" value="KEH33672.1"/>
    <property type="molecule type" value="Genomic_DNA"/>
</dbReference>
<dbReference type="EnsemblPlants" id="KEH33672">
    <property type="protein sequence ID" value="KEH33672"/>
    <property type="gene ID" value="MTR_3g450540"/>
</dbReference>
<evidence type="ECO:0008006" key="5">
    <source>
        <dbReference type="Google" id="ProtNLM"/>
    </source>
</evidence>
<evidence type="ECO:0000256" key="1">
    <source>
        <dbReference type="SAM" id="MobiDB-lite"/>
    </source>
</evidence>
<accession>A0A072UVL2</accession>
<name>A0A072UVL2_MEDTR</name>